<dbReference type="FunFam" id="3.20.20.80:FF:000013">
    <property type="entry name" value="lactase-phlorizin hydrolase"/>
    <property type="match status" value="1"/>
</dbReference>
<dbReference type="InterPro" id="IPR017853">
    <property type="entry name" value="GH"/>
</dbReference>
<evidence type="ECO:0000313" key="12">
    <source>
        <dbReference type="Proteomes" id="UP001566132"/>
    </source>
</evidence>
<feature type="signal peptide" evidence="10">
    <location>
        <begin position="1"/>
        <end position="21"/>
    </location>
</feature>
<dbReference type="PROSITE" id="PS00572">
    <property type="entry name" value="GLYCOSYL_HYDROL_F1_1"/>
    <property type="match status" value="1"/>
</dbReference>
<evidence type="ECO:0000256" key="10">
    <source>
        <dbReference type="SAM" id="SignalP"/>
    </source>
</evidence>
<gene>
    <name evidence="11" type="ORF">ABEB36_003604</name>
</gene>
<evidence type="ECO:0000256" key="5">
    <source>
        <dbReference type="ARBA" id="ARBA00023180"/>
    </source>
</evidence>
<dbReference type="EMBL" id="JBDJPC010000002">
    <property type="protein sequence ID" value="KAL1514331.1"/>
    <property type="molecule type" value="Genomic_DNA"/>
</dbReference>
<evidence type="ECO:0000256" key="6">
    <source>
        <dbReference type="ARBA" id="ARBA00023295"/>
    </source>
</evidence>
<dbReference type="Pfam" id="PF00232">
    <property type="entry name" value="Glyco_hydro_1"/>
    <property type="match status" value="1"/>
</dbReference>
<comment type="caution">
    <text evidence="11">The sequence shown here is derived from an EMBL/GenBank/DDBJ whole genome shotgun (WGS) entry which is preliminary data.</text>
</comment>
<evidence type="ECO:0000256" key="4">
    <source>
        <dbReference type="ARBA" id="ARBA00022801"/>
    </source>
</evidence>
<dbReference type="AlphaFoldDB" id="A0ABD1F9Q0"/>
<keyword evidence="5" id="KW-0325">Glycoprotein</keyword>
<keyword evidence="12" id="KW-1185">Reference proteome</keyword>
<dbReference type="SUPFAM" id="SSF51445">
    <property type="entry name" value="(Trans)glycosidases"/>
    <property type="match status" value="1"/>
</dbReference>
<comment type="similarity">
    <text evidence="1 8">Belongs to the glycosyl hydrolase 1 family.</text>
</comment>
<dbReference type="EC" id="3.2.1.21" evidence="3"/>
<evidence type="ECO:0000313" key="11">
    <source>
        <dbReference type="EMBL" id="KAL1514331.1"/>
    </source>
</evidence>
<dbReference type="PROSITE" id="PS00653">
    <property type="entry name" value="GLYCOSYL_HYDROL_F1_2"/>
    <property type="match status" value="1"/>
</dbReference>
<dbReference type="InterPro" id="IPR018120">
    <property type="entry name" value="Glyco_hydro_1_AS"/>
</dbReference>
<proteinExistence type="inferred from homology"/>
<evidence type="ECO:0000256" key="9">
    <source>
        <dbReference type="RuleBase" id="RU004468"/>
    </source>
</evidence>
<dbReference type="PRINTS" id="PR00131">
    <property type="entry name" value="GLHYDRLASE1"/>
</dbReference>
<comment type="subunit">
    <text evidence="2">Homodimer.</text>
</comment>
<evidence type="ECO:0000256" key="2">
    <source>
        <dbReference type="ARBA" id="ARBA00011738"/>
    </source>
</evidence>
<keyword evidence="10" id="KW-0732">Signal</keyword>
<keyword evidence="4 9" id="KW-0378">Hydrolase</keyword>
<organism evidence="11 12">
    <name type="scientific">Hypothenemus hampei</name>
    <name type="common">Coffee berry borer</name>
    <dbReference type="NCBI Taxonomy" id="57062"/>
    <lineage>
        <taxon>Eukaryota</taxon>
        <taxon>Metazoa</taxon>
        <taxon>Ecdysozoa</taxon>
        <taxon>Arthropoda</taxon>
        <taxon>Hexapoda</taxon>
        <taxon>Insecta</taxon>
        <taxon>Pterygota</taxon>
        <taxon>Neoptera</taxon>
        <taxon>Endopterygota</taxon>
        <taxon>Coleoptera</taxon>
        <taxon>Polyphaga</taxon>
        <taxon>Cucujiformia</taxon>
        <taxon>Curculionidae</taxon>
        <taxon>Scolytinae</taxon>
        <taxon>Hypothenemus</taxon>
    </lineage>
</organism>
<keyword evidence="6 9" id="KW-0326">Glycosidase</keyword>
<dbReference type="PANTHER" id="PTHR10353">
    <property type="entry name" value="GLYCOSYL HYDROLASE"/>
    <property type="match status" value="1"/>
</dbReference>
<evidence type="ECO:0000256" key="7">
    <source>
        <dbReference type="PROSITE-ProRule" id="PRU10055"/>
    </source>
</evidence>
<reference evidence="11 12" key="1">
    <citation type="submission" date="2024-05" db="EMBL/GenBank/DDBJ databases">
        <title>Genetic variation in Jamaican populations of the coffee berry borer (Hypothenemus hampei).</title>
        <authorList>
            <person name="Errbii M."/>
            <person name="Myrie A."/>
        </authorList>
    </citation>
    <scope>NUCLEOTIDE SEQUENCE [LARGE SCALE GENOMIC DNA]</scope>
    <source>
        <strain evidence="11">JA-Hopewell-2020-01-JO</strain>
        <tissue evidence="11">Whole body</tissue>
    </source>
</reference>
<feature type="active site" description="Nucleophile" evidence="7">
    <location>
        <position position="398"/>
    </location>
</feature>
<sequence>MSIKQILFLIVFINFVSFGRTDKFPDNFLFGVATSAYQIEGAWNQSGKGESMWDWFTHNFPERIQDTSNADIACDSYNRYEEDVSFLKDLNVSFYRFSISWPRIFPNGQNNRVNWEGVNYYIAVFKLLKEFNIEPVVTLYHWDLPQPLNNLGGWTNPLLVDYFANYVRFCYEQFGQYVKYWITLNEPQTTCINGYSSTEFAPGYNIKGLGFYYCAYVHLLAHARAYHIYKDEFYETQQGKVSIDLTMRWMEPLNKSDESHVLAAERTLQFTMGLYGHPLYLGDWPQIVKDNVDKRSELQGYARSRLPKFTSEQIDFIKGTNDYFALNYYTSNLVYPTHDITEDLNETSYGKDMGVSLSIDSSWPSSTSSWLYNVPYGLRSMINWVAEQYDNPEIFILENGFADLHTLDDYDRINYLNGHLCHTLRAINEDKRTVIGYALWSLMDNFEWSDGYEQSFGIIAVDFSSVNLTRTVRASYEWYKNLIESRTIDCEDFE</sequence>
<dbReference type="GO" id="GO:0016798">
    <property type="term" value="F:hydrolase activity, acting on glycosyl bonds"/>
    <property type="evidence" value="ECO:0007669"/>
    <property type="project" value="UniProtKB-KW"/>
</dbReference>
<evidence type="ECO:0000256" key="3">
    <source>
        <dbReference type="ARBA" id="ARBA00012744"/>
    </source>
</evidence>
<dbReference type="PANTHER" id="PTHR10353:SF36">
    <property type="entry name" value="LP05116P"/>
    <property type="match status" value="1"/>
</dbReference>
<evidence type="ECO:0000256" key="1">
    <source>
        <dbReference type="ARBA" id="ARBA00010838"/>
    </source>
</evidence>
<dbReference type="InterPro" id="IPR033132">
    <property type="entry name" value="GH_1_N_CS"/>
</dbReference>
<evidence type="ECO:0000256" key="8">
    <source>
        <dbReference type="RuleBase" id="RU003690"/>
    </source>
</evidence>
<protein>
    <recommendedName>
        <fullName evidence="3">beta-glucosidase</fullName>
        <ecNumber evidence="3">3.2.1.21</ecNumber>
    </recommendedName>
</protein>
<dbReference type="Gene3D" id="3.20.20.80">
    <property type="entry name" value="Glycosidases"/>
    <property type="match status" value="1"/>
</dbReference>
<dbReference type="Proteomes" id="UP001566132">
    <property type="component" value="Unassembled WGS sequence"/>
</dbReference>
<dbReference type="InterPro" id="IPR001360">
    <property type="entry name" value="Glyco_hydro_1"/>
</dbReference>
<name>A0ABD1F9Q0_HYPHA</name>
<accession>A0ABD1F9Q0</accession>
<feature type="chain" id="PRO_5044787443" description="beta-glucosidase" evidence="10">
    <location>
        <begin position="22"/>
        <end position="494"/>
    </location>
</feature>